<dbReference type="PANTHER" id="PTHR15099:SF2">
    <property type="entry name" value="TRANSMEMBRANE PROTEIN 11, MITOCHONDRIAL"/>
    <property type="match status" value="1"/>
</dbReference>
<dbReference type="InterPro" id="IPR026120">
    <property type="entry name" value="TMEM11"/>
</dbReference>
<evidence type="ECO:0000256" key="5">
    <source>
        <dbReference type="ARBA" id="ARBA00022792"/>
    </source>
</evidence>
<proteinExistence type="inferred from homology"/>
<evidence type="ECO:0000256" key="3">
    <source>
        <dbReference type="ARBA" id="ARBA00006060"/>
    </source>
</evidence>
<evidence type="ECO:0000256" key="7">
    <source>
        <dbReference type="ARBA" id="ARBA00023128"/>
    </source>
</evidence>
<keyword evidence="4 9" id="KW-0812">Transmembrane</keyword>
<evidence type="ECO:0000256" key="2">
    <source>
        <dbReference type="ARBA" id="ARBA00004448"/>
    </source>
</evidence>
<sequence length="171" mass="19648">MLSYEIINQEDTAIIREVYDNDNSQEMFEQELDNALEAGYKYIIIEPTQLADETVRWITVGNFLSQTAIISSVLSAGTAHFWTSKPFLYGPLCMASFVCTGLYMISWQFDPCCKYQVHKDPRLKSLQKEDNTPSLPVVIERGSDTKRKIVHTSVTVVSTAYCMWKLYEYCK</sequence>
<evidence type="ECO:0000313" key="10">
    <source>
        <dbReference type="EMBL" id="MBW15589.1"/>
    </source>
</evidence>
<keyword evidence="5" id="KW-0999">Mitochondrion inner membrane</keyword>
<evidence type="ECO:0000256" key="8">
    <source>
        <dbReference type="ARBA" id="ARBA00023136"/>
    </source>
</evidence>
<feature type="transmembrane region" description="Helical" evidence="9">
    <location>
        <begin position="88"/>
        <end position="109"/>
    </location>
</feature>
<dbReference type="PANTHER" id="PTHR15099">
    <property type="entry name" value="PROTEIN PM1"/>
    <property type="match status" value="1"/>
</dbReference>
<dbReference type="AlphaFoldDB" id="A0A2H8TNI2"/>
<comment type="similarity">
    <text evidence="3">Belongs to the TMEM11 family.</text>
</comment>
<protein>
    <submittedName>
        <fullName evidence="10">Transmembrane protein 11, mitochondrial</fullName>
    </submittedName>
</protein>
<keyword evidence="8 9" id="KW-0472">Membrane</keyword>
<dbReference type="Pfam" id="PF14972">
    <property type="entry name" value="Mito_morph_reg"/>
    <property type="match status" value="1"/>
</dbReference>
<evidence type="ECO:0000256" key="1">
    <source>
        <dbReference type="ARBA" id="ARBA00002812"/>
    </source>
</evidence>
<evidence type="ECO:0000256" key="4">
    <source>
        <dbReference type="ARBA" id="ARBA00022692"/>
    </source>
</evidence>
<dbReference type="OrthoDB" id="9970856at2759"/>
<accession>A0A2H8TNI2</accession>
<dbReference type="GO" id="GO:0007007">
    <property type="term" value="P:inner mitochondrial membrane organization"/>
    <property type="evidence" value="ECO:0007669"/>
    <property type="project" value="TreeGrafter"/>
</dbReference>
<comment type="subcellular location">
    <subcellularLocation>
        <location evidence="2">Mitochondrion inner membrane</location>
        <topology evidence="2">Multi-pass membrane protein</topology>
    </subcellularLocation>
</comment>
<comment type="function">
    <text evidence="1">Plays a role in mitochondrial morphogenesis.</text>
</comment>
<gene>
    <name evidence="10" type="primary">TMEM11</name>
</gene>
<name>A0A2H8TNI2_9HEMI</name>
<keyword evidence="6 9" id="KW-1133">Transmembrane helix</keyword>
<keyword evidence="7" id="KW-0496">Mitochondrion</keyword>
<feature type="transmembrane region" description="Helical" evidence="9">
    <location>
        <begin position="63"/>
        <end position="82"/>
    </location>
</feature>
<evidence type="ECO:0000256" key="9">
    <source>
        <dbReference type="SAM" id="Phobius"/>
    </source>
</evidence>
<reference evidence="10" key="1">
    <citation type="submission" date="2017-10" db="EMBL/GenBank/DDBJ databases">
        <title>Transcriptome Assembly of Sugarcane Aphid Adults.</title>
        <authorList>
            <person name="Scully E.D."/>
            <person name="Palmer N.A."/>
            <person name="Geib S.M."/>
            <person name="Sarath G."/>
            <person name="Sattler S.E."/>
        </authorList>
    </citation>
    <scope>NUCLEOTIDE SEQUENCE</scope>
    <source>
        <tissue evidence="10">Whole body</tissue>
    </source>
</reference>
<dbReference type="GO" id="GO:0005743">
    <property type="term" value="C:mitochondrial inner membrane"/>
    <property type="evidence" value="ECO:0007669"/>
    <property type="project" value="UniProtKB-SubCell"/>
</dbReference>
<organism evidence="10">
    <name type="scientific">Melanaphis sacchari</name>
    <dbReference type="NCBI Taxonomy" id="742174"/>
    <lineage>
        <taxon>Eukaryota</taxon>
        <taxon>Metazoa</taxon>
        <taxon>Ecdysozoa</taxon>
        <taxon>Arthropoda</taxon>
        <taxon>Hexapoda</taxon>
        <taxon>Insecta</taxon>
        <taxon>Pterygota</taxon>
        <taxon>Neoptera</taxon>
        <taxon>Paraneoptera</taxon>
        <taxon>Hemiptera</taxon>
        <taxon>Sternorrhyncha</taxon>
        <taxon>Aphidomorpha</taxon>
        <taxon>Aphidoidea</taxon>
        <taxon>Aphididae</taxon>
        <taxon>Aphidini</taxon>
        <taxon>Melanaphis</taxon>
    </lineage>
</organism>
<dbReference type="EMBL" id="GFXV01003784">
    <property type="protein sequence ID" value="MBW15589.1"/>
    <property type="molecule type" value="Transcribed_RNA"/>
</dbReference>
<evidence type="ECO:0000256" key="6">
    <source>
        <dbReference type="ARBA" id="ARBA00022989"/>
    </source>
</evidence>